<evidence type="ECO:0000313" key="3">
    <source>
        <dbReference type="EMBL" id="MBL0741548.1"/>
    </source>
</evidence>
<dbReference type="SUPFAM" id="SSF53335">
    <property type="entry name" value="S-adenosyl-L-methionine-dependent methyltransferases"/>
    <property type="match status" value="1"/>
</dbReference>
<dbReference type="CDD" id="cd02440">
    <property type="entry name" value="AdoMet_MTases"/>
    <property type="match status" value="1"/>
</dbReference>
<gene>
    <name evidence="3" type="primary">mnmD</name>
    <name evidence="3" type="ORF">JI741_09980</name>
</gene>
<dbReference type="PANTHER" id="PTHR39963">
    <property type="entry name" value="SLL0983 PROTEIN"/>
    <property type="match status" value="1"/>
</dbReference>
<reference evidence="3 4" key="1">
    <citation type="submission" date="2021-01" db="EMBL/GenBank/DDBJ databases">
        <title>Chryseolinea sp. Jin1 Genome sequencing and assembly.</title>
        <authorList>
            <person name="Kim I."/>
        </authorList>
    </citation>
    <scope>NUCLEOTIDE SEQUENCE [LARGE SCALE GENOMIC DNA]</scope>
    <source>
        <strain evidence="3 4">Jin1</strain>
    </source>
</reference>
<sequence>MPLKLITTADGSHSLLNEELNETYHSVHGALQESVHVFIAHGLVHRLSTPHETPLAIFEVGFGTGLNALLTLDFAEQHSQAISYTSIEAFPVTADVWQTLNYAATPEQKVRFEMLHHAPWETAQNLTPHFALTKLQTTLQNVSLPPASFDVIYFDAFAPNKQPELWTFDMLQKAARLLKPDGVFVTYCAKGQLKRDLKALNLTTETLPGPPGKKEMVRATKPVQV</sequence>
<evidence type="ECO:0000313" key="4">
    <source>
        <dbReference type="Proteomes" id="UP000613030"/>
    </source>
</evidence>
<comment type="caution">
    <text evidence="3">The sequence shown here is derived from an EMBL/GenBank/DDBJ whole genome shotgun (WGS) entry which is preliminary data.</text>
</comment>
<dbReference type="Proteomes" id="UP000613030">
    <property type="component" value="Unassembled WGS sequence"/>
</dbReference>
<dbReference type="PANTHER" id="PTHR39963:SF1">
    <property type="entry name" value="MNMC-LIKE METHYLTRANSFERASE DOMAIN-CONTAINING PROTEIN"/>
    <property type="match status" value="1"/>
</dbReference>
<evidence type="ECO:0000259" key="2">
    <source>
        <dbReference type="Pfam" id="PF05430"/>
    </source>
</evidence>
<dbReference type="InterPro" id="IPR008471">
    <property type="entry name" value="MnmC-like_methylTransf"/>
</dbReference>
<dbReference type="RefSeq" id="WP_202008925.1">
    <property type="nucleotide sequence ID" value="NZ_JAERRB010000003.1"/>
</dbReference>
<keyword evidence="4" id="KW-1185">Reference proteome</keyword>
<feature type="domain" description="MnmC-like methyltransferase" evidence="2">
    <location>
        <begin position="136"/>
        <end position="222"/>
    </location>
</feature>
<dbReference type="InterPro" id="IPR029063">
    <property type="entry name" value="SAM-dependent_MTases_sf"/>
</dbReference>
<name>A0ABS1KQG9_9BACT</name>
<evidence type="ECO:0000256" key="1">
    <source>
        <dbReference type="SAM" id="MobiDB-lite"/>
    </source>
</evidence>
<dbReference type="Pfam" id="PF05430">
    <property type="entry name" value="Methyltransf_30"/>
    <property type="match status" value="1"/>
</dbReference>
<feature type="region of interest" description="Disordered" evidence="1">
    <location>
        <begin position="205"/>
        <end position="225"/>
    </location>
</feature>
<dbReference type="NCBIfam" id="NF033855">
    <property type="entry name" value="tRNA_MNMC2"/>
    <property type="match status" value="1"/>
</dbReference>
<dbReference type="Gene3D" id="3.40.50.150">
    <property type="entry name" value="Vaccinia Virus protein VP39"/>
    <property type="match status" value="1"/>
</dbReference>
<dbReference type="EMBL" id="JAERRB010000003">
    <property type="protein sequence ID" value="MBL0741548.1"/>
    <property type="molecule type" value="Genomic_DNA"/>
</dbReference>
<dbReference type="InterPro" id="IPR047785">
    <property type="entry name" value="tRNA_MNMC2"/>
</dbReference>
<organism evidence="3 4">
    <name type="scientific">Chryseolinea lacunae</name>
    <dbReference type="NCBI Taxonomy" id="2801331"/>
    <lineage>
        <taxon>Bacteria</taxon>
        <taxon>Pseudomonadati</taxon>
        <taxon>Bacteroidota</taxon>
        <taxon>Cytophagia</taxon>
        <taxon>Cytophagales</taxon>
        <taxon>Fulvivirgaceae</taxon>
        <taxon>Chryseolinea</taxon>
    </lineage>
</organism>
<proteinExistence type="predicted"/>
<accession>A0ABS1KQG9</accession>
<protein>
    <submittedName>
        <fullName evidence="3">tRNA (5-methylaminomethyl-2-thiouridine)(34)-methyltransferase MnmD</fullName>
    </submittedName>
</protein>